<dbReference type="SMART" id="SM00032">
    <property type="entry name" value="CCP"/>
    <property type="match status" value="3"/>
</dbReference>
<keyword evidence="1" id="KW-1015">Disulfide bond</keyword>
<feature type="signal peptide" evidence="3">
    <location>
        <begin position="1"/>
        <end position="20"/>
    </location>
</feature>
<dbReference type="SMART" id="SM00186">
    <property type="entry name" value="FBG"/>
    <property type="match status" value="1"/>
</dbReference>
<comment type="caution">
    <text evidence="2">Lacks conserved residue(s) required for the propagation of feature annotation.</text>
</comment>
<sequence>MDFLLAFYPVILLVLTFVGAFLEDVCDQNDYECQHPYDITVMGHLQHRKSQQTNILRRIRQLSLLKCVKECFMTSQCTAINYRQNWDLCDVVGEITDGALVEEDGCIFSKISTWPKSFAGICTDHNCAAGQKCVKDDNGGYTCMIAYCDDLLPDIYEAVSIETFGLYKNLGTGNKFKCNEGFALVGRPFAVCTDYGKWKIMFYCIEQALYPPHDCADIPRRCGSGVYRIHPTTSAKFNVYCEMDTDNGGWTTVMICLPDIYEAVSIETFGLYKNLGTGNKFKCNEGFALVGRPFAVCTDYGKWKIIFYCIEQDCDDLLPDIYEAVSIETFGLYKNLGTGNKFKCNEGFALVGRPFAVCTDYGKWKIMFYCIEQALYPPHDCADIPRRCGSGVYRIHPTTSAKFNVYCEMDTDNGGWTVLTIHLLLAYEQNATPLYPPHDCADIPRRCGSGVYRIHPTTSAKFNVYCEMDTDNGGWTVICNVTGNAKIHKIVSSGDYQLRVDLEDFEGNAVWAKSTKFYIGDVTTNYKLEISGYVASSTAGDSLTYHTENMFSTHDRDNDKYPNSCAVNFKGAWWYQNCHHSNLNGAYLSGGMDSYADGVIWTKWKGYYYSLKSTKLMIKKL</sequence>
<evidence type="ECO:0000259" key="5">
    <source>
        <dbReference type="PROSITE" id="PS51406"/>
    </source>
</evidence>
<dbReference type="CDD" id="cd00087">
    <property type="entry name" value="FReD"/>
    <property type="match status" value="1"/>
</dbReference>
<dbReference type="OrthoDB" id="6273946at2759"/>
<dbReference type="InterPro" id="IPR035976">
    <property type="entry name" value="Sushi/SCR/CCP_sf"/>
</dbReference>
<dbReference type="PROSITE" id="PS50923">
    <property type="entry name" value="SUSHI"/>
    <property type="match status" value="2"/>
</dbReference>
<dbReference type="SUPFAM" id="SSF56496">
    <property type="entry name" value="Fibrinogen C-terminal domain-like"/>
    <property type="match status" value="3"/>
</dbReference>
<dbReference type="GO" id="GO:0005615">
    <property type="term" value="C:extracellular space"/>
    <property type="evidence" value="ECO:0007669"/>
    <property type="project" value="TreeGrafter"/>
</dbReference>
<protein>
    <submittedName>
        <fullName evidence="6">Ryncolin-2,Ryncolin-4,Ficolin-2,Ryncolin-1,Ryncol in-3,Fibrinogen C domain-containing protein 1</fullName>
    </submittedName>
</protein>
<feature type="domain" description="Sushi" evidence="4">
    <location>
        <begin position="146"/>
        <end position="206"/>
    </location>
</feature>
<accession>A0A6J8D9Y8</accession>
<gene>
    <name evidence="6" type="ORF">MCOR_38634</name>
</gene>
<dbReference type="CDD" id="cd00033">
    <property type="entry name" value="CCP"/>
    <property type="match status" value="3"/>
</dbReference>
<organism evidence="6 7">
    <name type="scientific">Mytilus coruscus</name>
    <name type="common">Sea mussel</name>
    <dbReference type="NCBI Taxonomy" id="42192"/>
    <lineage>
        <taxon>Eukaryota</taxon>
        <taxon>Metazoa</taxon>
        <taxon>Spiralia</taxon>
        <taxon>Lophotrochozoa</taxon>
        <taxon>Mollusca</taxon>
        <taxon>Bivalvia</taxon>
        <taxon>Autobranchia</taxon>
        <taxon>Pteriomorphia</taxon>
        <taxon>Mytilida</taxon>
        <taxon>Mytiloidea</taxon>
        <taxon>Mytilidae</taxon>
        <taxon>Mytilinae</taxon>
        <taxon>Mytilus</taxon>
    </lineage>
</organism>
<feature type="domain" description="Fibrinogen C-terminal" evidence="5">
    <location>
        <begin position="372"/>
        <end position="621"/>
    </location>
</feature>
<dbReference type="Pfam" id="PF00084">
    <property type="entry name" value="Sushi"/>
    <property type="match status" value="3"/>
</dbReference>
<dbReference type="Pfam" id="PF00147">
    <property type="entry name" value="Fibrinogen_C"/>
    <property type="match status" value="4"/>
</dbReference>
<dbReference type="Gene3D" id="3.90.215.10">
    <property type="entry name" value="Gamma Fibrinogen, chain A, domain 1"/>
    <property type="match status" value="4"/>
</dbReference>
<dbReference type="InterPro" id="IPR036056">
    <property type="entry name" value="Fibrinogen-like_C"/>
</dbReference>
<dbReference type="Proteomes" id="UP000507470">
    <property type="component" value="Unassembled WGS sequence"/>
</dbReference>
<keyword evidence="3" id="KW-0732">Signal</keyword>
<evidence type="ECO:0000259" key="4">
    <source>
        <dbReference type="PROSITE" id="PS50923"/>
    </source>
</evidence>
<dbReference type="PROSITE" id="PS51406">
    <property type="entry name" value="FIBRINOGEN_C_2"/>
    <property type="match status" value="2"/>
</dbReference>
<dbReference type="InterPro" id="IPR050373">
    <property type="entry name" value="Fibrinogen_C-term_domain"/>
</dbReference>
<feature type="domain" description="Sushi" evidence="4">
    <location>
        <begin position="312"/>
        <end position="372"/>
    </location>
</feature>
<dbReference type="PROSITE" id="PS00514">
    <property type="entry name" value="FIBRINOGEN_C_1"/>
    <property type="match status" value="1"/>
</dbReference>
<dbReference type="InterPro" id="IPR002181">
    <property type="entry name" value="Fibrinogen_a/b/g_C_dom"/>
</dbReference>
<dbReference type="AlphaFoldDB" id="A0A6J8D9Y8"/>
<feature type="chain" id="PRO_5027028662" evidence="3">
    <location>
        <begin position="21"/>
        <end position="621"/>
    </location>
</feature>
<dbReference type="InterPro" id="IPR014716">
    <property type="entry name" value="Fibrinogen_a/b/g_C_1"/>
</dbReference>
<evidence type="ECO:0000313" key="7">
    <source>
        <dbReference type="Proteomes" id="UP000507470"/>
    </source>
</evidence>
<dbReference type="PANTHER" id="PTHR19143">
    <property type="entry name" value="FIBRINOGEN/TENASCIN/ANGIOPOEITIN"/>
    <property type="match status" value="1"/>
</dbReference>
<evidence type="ECO:0000256" key="2">
    <source>
        <dbReference type="PROSITE-ProRule" id="PRU00302"/>
    </source>
</evidence>
<dbReference type="NCBIfam" id="NF040941">
    <property type="entry name" value="GGGWT_bact"/>
    <property type="match status" value="3"/>
</dbReference>
<evidence type="ECO:0000256" key="3">
    <source>
        <dbReference type="SAM" id="SignalP"/>
    </source>
</evidence>
<keyword evidence="7" id="KW-1185">Reference proteome</keyword>
<dbReference type="InterPro" id="IPR000436">
    <property type="entry name" value="Sushi_SCR_CCP_dom"/>
</dbReference>
<proteinExistence type="predicted"/>
<dbReference type="EMBL" id="CACVKT020007047">
    <property type="protein sequence ID" value="CAC5404895.1"/>
    <property type="molecule type" value="Genomic_DNA"/>
</dbReference>
<dbReference type="InterPro" id="IPR020837">
    <property type="entry name" value="Fibrinogen_CS"/>
</dbReference>
<reference evidence="6 7" key="1">
    <citation type="submission" date="2020-06" db="EMBL/GenBank/DDBJ databases">
        <authorList>
            <person name="Li R."/>
            <person name="Bekaert M."/>
        </authorList>
    </citation>
    <scope>NUCLEOTIDE SEQUENCE [LARGE SCALE GENOMIC DNA]</scope>
    <source>
        <strain evidence="7">wild</strain>
    </source>
</reference>
<evidence type="ECO:0000313" key="6">
    <source>
        <dbReference type="EMBL" id="CAC5404895.1"/>
    </source>
</evidence>
<dbReference type="SUPFAM" id="SSF57535">
    <property type="entry name" value="Complement control module/SCR domain"/>
    <property type="match status" value="3"/>
</dbReference>
<evidence type="ECO:0000256" key="1">
    <source>
        <dbReference type="ARBA" id="ARBA00023157"/>
    </source>
</evidence>
<feature type="domain" description="Fibrinogen C-terminal" evidence="5">
    <location>
        <begin position="206"/>
        <end position="253"/>
    </location>
</feature>
<keyword evidence="2" id="KW-0768">Sushi</keyword>
<name>A0A6J8D9Y8_MYTCO</name>